<sequence>MKFGYFTHVWGNSGLTAGQRYETLWNEVELADRLGFDYAFSVEHHFSPEESWMPSPTIFCTGAALRTERIRLGPMGYIPPLYNPIRVVEEIAALDHVTGGRLDVGLTSGLMRSFFDPYGADFDRRRELTQECLELIRVALAADGPFSFEGSAHSYHDLTLSFGPVQRPHPPLWIPTRDRNMLRYLARIGAHTSSTMIVPRSALGLVYRHYVRWWQEAGHPGKPDIGYWTLIHVADDDEEAVERAAPHVIHTLTKVLGYGRNTSEPIGGGYGRRAALSTDDILRHAGDMNFLMEHNLVFAGSPATVADQIRRAAQEGCFNTLLGEFNFGSLDWRELSGSMRRFAEEVIPALADFEPY</sequence>
<comment type="caution">
    <text evidence="4">The sequence shown here is derived from an EMBL/GenBank/DDBJ whole genome shotgun (WGS) entry which is preliminary data.</text>
</comment>
<dbReference type="InterPro" id="IPR050766">
    <property type="entry name" value="Bact_Lucif_Oxidored"/>
</dbReference>
<gene>
    <name evidence="4" type="ORF">BJ982_003424</name>
</gene>
<dbReference type="SUPFAM" id="SSF51679">
    <property type="entry name" value="Bacterial luciferase-like"/>
    <property type="match status" value="1"/>
</dbReference>
<dbReference type="PANTHER" id="PTHR30137">
    <property type="entry name" value="LUCIFERASE-LIKE MONOOXYGENASE"/>
    <property type="match status" value="1"/>
</dbReference>
<dbReference type="GO" id="GO:0005829">
    <property type="term" value="C:cytosol"/>
    <property type="evidence" value="ECO:0007669"/>
    <property type="project" value="TreeGrafter"/>
</dbReference>
<keyword evidence="1" id="KW-0560">Oxidoreductase</keyword>
<dbReference type="AlphaFoldDB" id="A0A7W7D7V0"/>
<dbReference type="GO" id="GO:0016705">
    <property type="term" value="F:oxidoreductase activity, acting on paired donors, with incorporation or reduction of molecular oxygen"/>
    <property type="evidence" value="ECO:0007669"/>
    <property type="project" value="InterPro"/>
</dbReference>
<evidence type="ECO:0000313" key="4">
    <source>
        <dbReference type="EMBL" id="MBB4701880.1"/>
    </source>
</evidence>
<dbReference type="GO" id="GO:0004497">
    <property type="term" value="F:monooxygenase activity"/>
    <property type="evidence" value="ECO:0007669"/>
    <property type="project" value="UniProtKB-KW"/>
</dbReference>
<name>A0A7W7D7V0_9ACTN</name>
<evidence type="ECO:0000313" key="5">
    <source>
        <dbReference type="Proteomes" id="UP000542210"/>
    </source>
</evidence>
<dbReference type="Proteomes" id="UP000542210">
    <property type="component" value="Unassembled WGS sequence"/>
</dbReference>
<feature type="domain" description="Luciferase-like" evidence="3">
    <location>
        <begin position="1"/>
        <end position="315"/>
    </location>
</feature>
<protein>
    <submittedName>
        <fullName evidence="4">Alkanesulfonate monooxygenase SsuD/methylene tetrahydromethanopterin reductase-like flavin-dependent oxidoreductase (Luciferase family)</fullName>
    </submittedName>
</protein>
<accession>A0A7W7D7V0</accession>
<evidence type="ECO:0000256" key="1">
    <source>
        <dbReference type="ARBA" id="ARBA00023002"/>
    </source>
</evidence>
<keyword evidence="5" id="KW-1185">Reference proteome</keyword>
<dbReference type="EMBL" id="JACHND010000001">
    <property type="protein sequence ID" value="MBB4701880.1"/>
    <property type="molecule type" value="Genomic_DNA"/>
</dbReference>
<dbReference type="RefSeq" id="WP_184881251.1">
    <property type="nucleotide sequence ID" value="NZ_BOOV01000007.1"/>
</dbReference>
<organism evidence="4 5">
    <name type="scientific">Sphaerisporangium siamense</name>
    <dbReference type="NCBI Taxonomy" id="795645"/>
    <lineage>
        <taxon>Bacteria</taxon>
        <taxon>Bacillati</taxon>
        <taxon>Actinomycetota</taxon>
        <taxon>Actinomycetes</taxon>
        <taxon>Streptosporangiales</taxon>
        <taxon>Streptosporangiaceae</taxon>
        <taxon>Sphaerisporangium</taxon>
    </lineage>
</organism>
<dbReference type="PANTHER" id="PTHR30137:SF8">
    <property type="entry name" value="BLR5498 PROTEIN"/>
    <property type="match status" value="1"/>
</dbReference>
<proteinExistence type="predicted"/>
<dbReference type="InterPro" id="IPR011251">
    <property type="entry name" value="Luciferase-like_dom"/>
</dbReference>
<dbReference type="Gene3D" id="3.20.20.30">
    <property type="entry name" value="Luciferase-like domain"/>
    <property type="match status" value="1"/>
</dbReference>
<evidence type="ECO:0000259" key="3">
    <source>
        <dbReference type="Pfam" id="PF00296"/>
    </source>
</evidence>
<dbReference type="InterPro" id="IPR036661">
    <property type="entry name" value="Luciferase-like_sf"/>
</dbReference>
<reference evidence="4 5" key="1">
    <citation type="submission" date="2020-08" db="EMBL/GenBank/DDBJ databases">
        <title>Sequencing the genomes of 1000 actinobacteria strains.</title>
        <authorList>
            <person name="Klenk H.-P."/>
        </authorList>
    </citation>
    <scope>NUCLEOTIDE SEQUENCE [LARGE SCALE GENOMIC DNA]</scope>
    <source>
        <strain evidence="4 5">DSM 45784</strain>
    </source>
</reference>
<keyword evidence="2 4" id="KW-0503">Monooxygenase</keyword>
<evidence type="ECO:0000256" key="2">
    <source>
        <dbReference type="ARBA" id="ARBA00023033"/>
    </source>
</evidence>
<dbReference type="Pfam" id="PF00296">
    <property type="entry name" value="Bac_luciferase"/>
    <property type="match status" value="1"/>
</dbReference>